<dbReference type="InterPro" id="IPR046037">
    <property type="entry name" value="DUF5995"/>
</dbReference>
<sequence>MTTIDEVIKELDEIIIDCLKKSSTSGYFAVLYKKVTVRVKEGIRNNFFDNGEMMETLDVIFAKRYIDAYKNYADGNQVTHSWKRSFELTNDNSITVLQHILSGINAHINLDLGIAAYETTRKTNIHELKNDFDRINEILSDMVHEVQHNLTTIWPPLRFILQKTGTADDLLVDFSMELARDGAWEFAVLLADNKEPAIPNLIEERDRKVSDKIKLISPSGFALKLIFNLISIFEKGSVPDKINSLKEEL</sequence>
<accession>A0ABT3RNQ7</accession>
<evidence type="ECO:0000313" key="2">
    <source>
        <dbReference type="Proteomes" id="UP001209885"/>
    </source>
</evidence>
<reference evidence="1 2" key="1">
    <citation type="submission" date="2022-11" db="EMBL/GenBank/DDBJ databases">
        <title>The characterization of three novel Bacteroidetes species and genomic analysis of their roles in tidal elemental geochemical cycles.</title>
        <authorList>
            <person name="Ma K."/>
        </authorList>
    </citation>
    <scope>NUCLEOTIDE SEQUENCE [LARGE SCALE GENOMIC DNA]</scope>
    <source>
        <strain evidence="1 2">M17</strain>
    </source>
</reference>
<dbReference type="RefSeq" id="WP_266055611.1">
    <property type="nucleotide sequence ID" value="NZ_JAPFQN010000003.1"/>
</dbReference>
<name>A0ABT3RNQ7_9BACT</name>
<organism evidence="1 2">
    <name type="scientific">Mangrovivirga halotolerans</name>
    <dbReference type="NCBI Taxonomy" id="2993936"/>
    <lineage>
        <taxon>Bacteria</taxon>
        <taxon>Pseudomonadati</taxon>
        <taxon>Bacteroidota</taxon>
        <taxon>Cytophagia</taxon>
        <taxon>Cytophagales</taxon>
        <taxon>Mangrovivirgaceae</taxon>
        <taxon>Mangrovivirga</taxon>
    </lineage>
</organism>
<proteinExistence type="predicted"/>
<gene>
    <name evidence="1" type="ORF">OO013_05130</name>
</gene>
<keyword evidence="2" id="KW-1185">Reference proteome</keyword>
<dbReference type="Pfam" id="PF19458">
    <property type="entry name" value="DUF5995"/>
    <property type="match status" value="1"/>
</dbReference>
<comment type="caution">
    <text evidence="1">The sequence shown here is derived from an EMBL/GenBank/DDBJ whole genome shotgun (WGS) entry which is preliminary data.</text>
</comment>
<evidence type="ECO:0000313" key="1">
    <source>
        <dbReference type="EMBL" id="MCX2743236.1"/>
    </source>
</evidence>
<dbReference type="EMBL" id="JAPFQN010000003">
    <property type="protein sequence ID" value="MCX2743236.1"/>
    <property type="molecule type" value="Genomic_DNA"/>
</dbReference>
<dbReference type="Proteomes" id="UP001209885">
    <property type="component" value="Unassembled WGS sequence"/>
</dbReference>
<protein>
    <submittedName>
        <fullName evidence="1">DUF5995 family protein</fullName>
    </submittedName>
</protein>